<dbReference type="AlphaFoldDB" id="A0A1Z4KS77"/>
<reference evidence="1 2" key="1">
    <citation type="submission" date="2017-06" db="EMBL/GenBank/DDBJ databases">
        <title>Genome sequencing of cyanobaciteial culture collection at National Institute for Environmental Studies (NIES).</title>
        <authorList>
            <person name="Hirose Y."/>
            <person name="Shimura Y."/>
            <person name="Fujisawa T."/>
            <person name="Nakamura Y."/>
            <person name="Kawachi M."/>
        </authorList>
    </citation>
    <scope>NUCLEOTIDE SEQUENCE [LARGE SCALE GENOMIC DNA]</scope>
    <source>
        <strain evidence="1 2">NIES-23</strain>
    </source>
</reference>
<protein>
    <submittedName>
        <fullName evidence="1">Uncharacterized protein</fullName>
    </submittedName>
</protein>
<proteinExistence type="predicted"/>
<dbReference type="EMBL" id="AP018216">
    <property type="protein sequence ID" value="BAY71860.1"/>
    <property type="molecule type" value="Genomic_DNA"/>
</dbReference>
<name>A0A1Z4KS77_ANAVA</name>
<sequence length="75" mass="8566">MGLDACDGDGNMYSKEDIQAMLDSMNVSEMLKIMSQICYEKAEILRSDWQDIETARAWEKVGRAVGKIKIKTELY</sequence>
<accession>A0A1Z4KS77</accession>
<gene>
    <name evidence="1" type="ORF">NIES23_46830</name>
</gene>
<evidence type="ECO:0000313" key="2">
    <source>
        <dbReference type="Proteomes" id="UP000217507"/>
    </source>
</evidence>
<dbReference type="Proteomes" id="UP000217507">
    <property type="component" value="Chromosome"/>
</dbReference>
<evidence type="ECO:0000313" key="1">
    <source>
        <dbReference type="EMBL" id="BAY71860.1"/>
    </source>
</evidence>
<organism evidence="1 2">
    <name type="scientific">Trichormus variabilis NIES-23</name>
    <dbReference type="NCBI Taxonomy" id="1973479"/>
    <lineage>
        <taxon>Bacteria</taxon>
        <taxon>Bacillati</taxon>
        <taxon>Cyanobacteriota</taxon>
        <taxon>Cyanophyceae</taxon>
        <taxon>Nostocales</taxon>
        <taxon>Nostocaceae</taxon>
        <taxon>Trichormus</taxon>
    </lineage>
</organism>